<keyword evidence="3" id="KW-1185">Reference proteome</keyword>
<accession>A0A521FZ49</accession>
<feature type="transmembrane region" description="Helical" evidence="1">
    <location>
        <begin position="12"/>
        <end position="33"/>
    </location>
</feature>
<protein>
    <recommendedName>
        <fullName evidence="4">PepSY-associated TM region</fullName>
    </recommendedName>
</protein>
<gene>
    <name evidence="2" type="ORF">CDV28_14312</name>
</gene>
<evidence type="ECO:0000313" key="3">
    <source>
        <dbReference type="Proteomes" id="UP000316238"/>
    </source>
</evidence>
<feature type="transmembrane region" description="Helical" evidence="1">
    <location>
        <begin position="53"/>
        <end position="77"/>
    </location>
</feature>
<proteinExistence type="predicted"/>
<keyword evidence="1" id="KW-1133">Transmembrane helix</keyword>
<reference evidence="2" key="1">
    <citation type="submission" date="2017-07" db="EMBL/GenBank/DDBJ databases">
        <title>The cable genome - Insights into the physiology and evolution of filamentous bacteria capable of sulfide oxidation via long distance electron transfer.</title>
        <authorList>
            <person name="Thorup C."/>
            <person name="Bjerg J.T."/>
            <person name="Schreiber L."/>
            <person name="Nielsen L.P."/>
            <person name="Kjeldsen K.U."/>
            <person name="Boesen T."/>
            <person name="Boggild A."/>
            <person name="Meysman F."/>
            <person name="Geelhoed J."/>
            <person name="Schramm A."/>
        </authorList>
    </citation>
    <scope>NUCLEOTIDE SEQUENCE [LARGE SCALE GENOMIC DNA]</scope>
    <source>
        <strain evidence="2">GS</strain>
    </source>
</reference>
<sequence length="81" mass="9069">MKIRTFHRTCAIIFSPLFLFSAISGGILLFRKAEMYGKETKELFVGLHTWEAIAPYVGLTLACGLLTVTITGIILFFNKRA</sequence>
<evidence type="ECO:0000256" key="1">
    <source>
        <dbReference type="SAM" id="Phobius"/>
    </source>
</evidence>
<name>A0A521FZ49_9BACT</name>
<dbReference type="EMBL" id="NQJD01000043">
    <property type="protein sequence ID" value="TAA74020.1"/>
    <property type="molecule type" value="Genomic_DNA"/>
</dbReference>
<keyword evidence="1" id="KW-0812">Transmembrane</keyword>
<dbReference type="Proteomes" id="UP000316238">
    <property type="component" value="Unassembled WGS sequence"/>
</dbReference>
<dbReference type="AlphaFoldDB" id="A0A521FZ49"/>
<organism evidence="2 3">
    <name type="scientific">Candidatus Electronema aureum</name>
    <dbReference type="NCBI Taxonomy" id="2005002"/>
    <lineage>
        <taxon>Bacteria</taxon>
        <taxon>Pseudomonadati</taxon>
        <taxon>Thermodesulfobacteriota</taxon>
        <taxon>Desulfobulbia</taxon>
        <taxon>Desulfobulbales</taxon>
        <taxon>Desulfobulbaceae</taxon>
        <taxon>Candidatus Electronema</taxon>
    </lineage>
</organism>
<evidence type="ECO:0008006" key="4">
    <source>
        <dbReference type="Google" id="ProtNLM"/>
    </source>
</evidence>
<comment type="caution">
    <text evidence="2">The sequence shown here is derived from an EMBL/GenBank/DDBJ whole genome shotgun (WGS) entry which is preliminary data.</text>
</comment>
<evidence type="ECO:0000313" key="2">
    <source>
        <dbReference type="EMBL" id="TAA74020.1"/>
    </source>
</evidence>
<keyword evidence="1" id="KW-0472">Membrane</keyword>